<sequence length="153" mass="17969">MLITHTTDQQVCCPLCQQVSSRLHGFYYRKPTDLFIGDKQVQLRVRLRRFRCLNSVRPKRTFGQPCPDWLFTFFHRTSLLVHAQRNVAMVLGGKTSARLLIHLHMLTSHDTLVRIIRKWQPVDLQTPHALSVDDWAIRKAKTYGTILTVRRYD</sequence>
<dbReference type="InterPro" id="IPR047951">
    <property type="entry name" value="Transpos_ISL3"/>
</dbReference>
<dbReference type="PANTHER" id="PTHR33498">
    <property type="entry name" value="TRANSPOSASE FOR INSERTION SEQUENCE ELEMENT IS1557"/>
    <property type="match status" value="1"/>
</dbReference>
<dbReference type="AlphaFoldDB" id="A0A7C9BL71"/>
<evidence type="ECO:0000313" key="2">
    <source>
        <dbReference type="EMBL" id="MPR35335.1"/>
    </source>
</evidence>
<dbReference type="InterPro" id="IPR029261">
    <property type="entry name" value="Transposase_Znf"/>
</dbReference>
<keyword evidence="3" id="KW-1185">Reference proteome</keyword>
<comment type="caution">
    <text evidence="2">The sequence shown here is derived from an EMBL/GenBank/DDBJ whole genome shotgun (WGS) entry which is preliminary data.</text>
</comment>
<proteinExistence type="predicted"/>
<reference evidence="2 3" key="1">
    <citation type="submission" date="2019-10" db="EMBL/GenBank/DDBJ databases">
        <title>Draft Genome Sequence of Cytophagaceae sp. SJW1-29.</title>
        <authorList>
            <person name="Choi A."/>
        </authorList>
    </citation>
    <scope>NUCLEOTIDE SEQUENCE [LARGE SCALE GENOMIC DNA]</scope>
    <source>
        <strain evidence="2 3">SJW1-29</strain>
    </source>
</reference>
<accession>A0A7C9BL71</accession>
<protein>
    <recommendedName>
        <fullName evidence="1">Transposase IS204/IS1001/IS1096/IS1165 zinc-finger domain-containing protein</fullName>
    </recommendedName>
</protein>
<evidence type="ECO:0000259" key="1">
    <source>
        <dbReference type="Pfam" id="PF14690"/>
    </source>
</evidence>
<dbReference type="Pfam" id="PF14690">
    <property type="entry name" value="Zn_ribbon_ISL3"/>
    <property type="match status" value="1"/>
</dbReference>
<feature type="domain" description="Transposase IS204/IS1001/IS1096/IS1165 zinc-finger" evidence="1">
    <location>
        <begin position="10"/>
        <end position="52"/>
    </location>
</feature>
<name>A0A7C9BL71_9BACT</name>
<dbReference type="PANTHER" id="PTHR33498:SF1">
    <property type="entry name" value="TRANSPOSASE FOR INSERTION SEQUENCE ELEMENT IS1557"/>
    <property type="match status" value="1"/>
</dbReference>
<gene>
    <name evidence="2" type="ORF">GBK04_18760</name>
</gene>
<evidence type="ECO:0000313" key="3">
    <source>
        <dbReference type="Proteomes" id="UP000479293"/>
    </source>
</evidence>
<dbReference type="RefSeq" id="WP_152762298.1">
    <property type="nucleotide sequence ID" value="NZ_WHLY01000002.1"/>
</dbReference>
<organism evidence="2 3">
    <name type="scientific">Salmonirosea aquatica</name>
    <dbReference type="NCBI Taxonomy" id="2654236"/>
    <lineage>
        <taxon>Bacteria</taxon>
        <taxon>Pseudomonadati</taxon>
        <taxon>Bacteroidota</taxon>
        <taxon>Cytophagia</taxon>
        <taxon>Cytophagales</taxon>
        <taxon>Spirosomataceae</taxon>
        <taxon>Salmonirosea</taxon>
    </lineage>
</organism>
<dbReference type="EMBL" id="WHLY01000002">
    <property type="protein sequence ID" value="MPR35335.1"/>
    <property type="molecule type" value="Genomic_DNA"/>
</dbReference>
<dbReference type="Proteomes" id="UP000479293">
    <property type="component" value="Unassembled WGS sequence"/>
</dbReference>